<keyword evidence="4" id="KW-0479">Metal-binding</keyword>
<evidence type="ECO:0000256" key="10">
    <source>
        <dbReference type="SAM" id="MobiDB-lite"/>
    </source>
</evidence>
<name>W2RY24_CYPE1</name>
<dbReference type="EMBL" id="KB822719">
    <property type="protein sequence ID" value="ETN41386.1"/>
    <property type="molecule type" value="Genomic_DNA"/>
</dbReference>
<evidence type="ECO:0000256" key="9">
    <source>
        <dbReference type="ARBA" id="ARBA00023315"/>
    </source>
</evidence>
<dbReference type="GO" id="GO:0000785">
    <property type="term" value="C:chromatin"/>
    <property type="evidence" value="ECO:0007669"/>
    <property type="project" value="TreeGrafter"/>
</dbReference>
<dbReference type="eggNOG" id="KOG3014">
    <property type="taxonomic scope" value="Eukaryota"/>
</dbReference>
<keyword evidence="3" id="KW-0808">Transferase</keyword>
<evidence type="ECO:0008006" key="15">
    <source>
        <dbReference type="Google" id="ProtNLM"/>
    </source>
</evidence>
<dbReference type="Pfam" id="PF13880">
    <property type="entry name" value="Acetyltransf_13"/>
    <property type="match status" value="1"/>
</dbReference>
<feature type="domain" description="N-acetyltransferase ESCO zinc-finger" evidence="11">
    <location>
        <begin position="201"/>
        <end position="241"/>
    </location>
</feature>
<evidence type="ECO:0000313" key="13">
    <source>
        <dbReference type="EMBL" id="ETN41386.1"/>
    </source>
</evidence>
<dbReference type="PANTHER" id="PTHR45884:SF2">
    <property type="entry name" value="N-ACETYLTRANSFERASE ECO"/>
    <property type="match status" value="1"/>
</dbReference>
<evidence type="ECO:0000256" key="5">
    <source>
        <dbReference type="ARBA" id="ARBA00022771"/>
    </source>
</evidence>
<dbReference type="GO" id="GO:0061733">
    <property type="term" value="F:protein-lysine-acetyltransferase activity"/>
    <property type="evidence" value="ECO:0007669"/>
    <property type="project" value="TreeGrafter"/>
</dbReference>
<evidence type="ECO:0000259" key="12">
    <source>
        <dbReference type="Pfam" id="PF13880"/>
    </source>
</evidence>
<dbReference type="Proteomes" id="UP000030752">
    <property type="component" value="Unassembled WGS sequence"/>
</dbReference>
<sequence>MRQYSRNVRRAWDGEDYRPPKRMRLQDDSTSTETRQPVHDKENVFDLEDNLERAIRETSMTALSSSPSRKNSTVFSGESLEDDGASTITPPSSPPPLPALQLTPPKTKPRKPTFAFLEKSKKDKPKQPLKRKHDASAAPRREESEPLVEIHNSSNIPTRAESTVPSSFQSINGPSRPTPAAAAAPTFPGLIKSATPKSLTQTRLDFGQSLAAITCTAPDCAMTYTPSSESDTTLHVMYHNRHSCGIELGKPFLKSAMKWCYEVPNIPGSVVVVDRKISLPSRKVVQKVLEVVNKELGSVDISEEELWSQRPVPGDTDESRKCDRYKAFLHVIDGKCVAIALAERISKAYRVLPSVTLEPVEKMDLDNNTGGAPAVQNPQYPTPSPVEHHALNLSKEQHPAVVGVSRIWTSKAFRRKGIANNLLDCVVNQFIYGMEIAREEVAFSQPTDAGASLSKAWFDEPAGWGVYVEE</sequence>
<evidence type="ECO:0000256" key="6">
    <source>
        <dbReference type="ARBA" id="ARBA00022833"/>
    </source>
</evidence>
<protein>
    <recommendedName>
        <fullName evidence="15">N-acetyltransferase domain-containing protein</fullName>
    </recommendedName>
</protein>
<keyword evidence="6" id="KW-0862">Zinc</keyword>
<dbReference type="InterPro" id="IPR028005">
    <property type="entry name" value="AcTrfase_ESCO_Znf_dom"/>
</dbReference>
<feature type="domain" description="N-acetyltransferase ESCO acetyl-transferase" evidence="12">
    <location>
        <begin position="398"/>
        <end position="467"/>
    </location>
</feature>
<proteinExistence type="inferred from homology"/>
<keyword evidence="9" id="KW-0012">Acyltransferase</keyword>
<dbReference type="VEuPathDB" id="FungiDB:HMPREF1541_03321"/>
<reference evidence="13 14" key="1">
    <citation type="submission" date="2013-03" db="EMBL/GenBank/DDBJ databases">
        <title>The Genome Sequence of Phialophora europaea CBS 101466.</title>
        <authorList>
            <consortium name="The Broad Institute Genomics Platform"/>
            <person name="Cuomo C."/>
            <person name="de Hoog S."/>
            <person name="Gorbushina A."/>
            <person name="Walker B."/>
            <person name="Young S.K."/>
            <person name="Zeng Q."/>
            <person name="Gargeya S."/>
            <person name="Fitzgerald M."/>
            <person name="Haas B."/>
            <person name="Abouelleil A."/>
            <person name="Allen A.W."/>
            <person name="Alvarado L."/>
            <person name="Arachchi H.M."/>
            <person name="Berlin A.M."/>
            <person name="Chapman S.B."/>
            <person name="Gainer-Dewar J."/>
            <person name="Goldberg J."/>
            <person name="Griggs A."/>
            <person name="Gujja S."/>
            <person name="Hansen M."/>
            <person name="Howarth C."/>
            <person name="Imamovic A."/>
            <person name="Ireland A."/>
            <person name="Larimer J."/>
            <person name="McCowan C."/>
            <person name="Murphy C."/>
            <person name="Pearson M."/>
            <person name="Poon T.W."/>
            <person name="Priest M."/>
            <person name="Roberts A."/>
            <person name="Saif S."/>
            <person name="Shea T."/>
            <person name="Sisk P."/>
            <person name="Sykes S."/>
            <person name="Wortman J."/>
            <person name="Nusbaum C."/>
            <person name="Birren B."/>
        </authorList>
    </citation>
    <scope>NUCLEOTIDE SEQUENCE [LARGE SCALE GENOMIC DNA]</scope>
    <source>
        <strain evidence="13 14">CBS 101466</strain>
    </source>
</reference>
<dbReference type="HOGENOM" id="CLU_039183_2_2_1"/>
<keyword evidence="5" id="KW-0863">Zinc-finger</keyword>
<dbReference type="InterPro" id="IPR028009">
    <property type="entry name" value="ESCO_Acetyltransf_dom"/>
</dbReference>
<dbReference type="STRING" id="1220924.W2RY24"/>
<evidence type="ECO:0000259" key="11">
    <source>
        <dbReference type="Pfam" id="PF13878"/>
    </source>
</evidence>
<keyword evidence="8" id="KW-0131">Cell cycle</keyword>
<organism evidence="13 14">
    <name type="scientific">Cyphellophora europaea (strain CBS 101466)</name>
    <name type="common">Phialophora europaea</name>
    <dbReference type="NCBI Taxonomy" id="1220924"/>
    <lineage>
        <taxon>Eukaryota</taxon>
        <taxon>Fungi</taxon>
        <taxon>Dikarya</taxon>
        <taxon>Ascomycota</taxon>
        <taxon>Pezizomycotina</taxon>
        <taxon>Eurotiomycetes</taxon>
        <taxon>Chaetothyriomycetidae</taxon>
        <taxon>Chaetothyriales</taxon>
        <taxon>Cyphellophoraceae</taxon>
        <taxon>Cyphellophora</taxon>
    </lineage>
</organism>
<evidence type="ECO:0000313" key="14">
    <source>
        <dbReference type="Proteomes" id="UP000030752"/>
    </source>
</evidence>
<dbReference type="GO" id="GO:0008270">
    <property type="term" value="F:zinc ion binding"/>
    <property type="evidence" value="ECO:0007669"/>
    <property type="project" value="UniProtKB-KW"/>
</dbReference>
<feature type="compositionally biased region" description="Basic residues" evidence="10">
    <location>
        <begin position="122"/>
        <end position="133"/>
    </location>
</feature>
<dbReference type="Pfam" id="PF13878">
    <property type="entry name" value="zf-C2H2_3"/>
    <property type="match status" value="1"/>
</dbReference>
<comment type="subcellular location">
    <subcellularLocation>
        <location evidence="1">Nucleus</location>
    </subcellularLocation>
</comment>
<dbReference type="GO" id="GO:0005634">
    <property type="term" value="C:nucleus"/>
    <property type="evidence" value="ECO:0007669"/>
    <property type="project" value="UniProtKB-SubCell"/>
</dbReference>
<dbReference type="OrthoDB" id="428854at2759"/>
<dbReference type="RefSeq" id="XP_008715895.1">
    <property type="nucleotide sequence ID" value="XM_008717673.1"/>
</dbReference>
<evidence type="ECO:0000256" key="8">
    <source>
        <dbReference type="ARBA" id="ARBA00023306"/>
    </source>
</evidence>
<dbReference type="AlphaFoldDB" id="W2RY24"/>
<dbReference type="PANTHER" id="PTHR45884">
    <property type="entry name" value="N-ACETYLTRANSFERASE ECO"/>
    <property type="match status" value="1"/>
</dbReference>
<dbReference type="InParanoid" id="W2RY24"/>
<evidence type="ECO:0000256" key="4">
    <source>
        <dbReference type="ARBA" id="ARBA00022723"/>
    </source>
</evidence>
<gene>
    <name evidence="13" type="ORF">HMPREF1541_03321</name>
</gene>
<evidence type="ECO:0000256" key="2">
    <source>
        <dbReference type="ARBA" id="ARBA00005816"/>
    </source>
</evidence>
<dbReference type="GeneID" id="19970660"/>
<dbReference type="GO" id="GO:0007064">
    <property type="term" value="P:mitotic sister chromatid cohesion"/>
    <property type="evidence" value="ECO:0007669"/>
    <property type="project" value="TreeGrafter"/>
</dbReference>
<feature type="compositionally biased region" description="Basic and acidic residues" evidence="10">
    <location>
        <begin position="10"/>
        <end position="27"/>
    </location>
</feature>
<feature type="compositionally biased region" description="Polar residues" evidence="10">
    <location>
        <begin position="58"/>
        <end position="76"/>
    </location>
</feature>
<feature type="compositionally biased region" description="Basic and acidic residues" evidence="10">
    <location>
        <begin position="36"/>
        <end position="56"/>
    </location>
</feature>
<evidence type="ECO:0000256" key="1">
    <source>
        <dbReference type="ARBA" id="ARBA00004123"/>
    </source>
</evidence>
<keyword evidence="14" id="KW-1185">Reference proteome</keyword>
<feature type="region of interest" description="Disordered" evidence="10">
    <location>
        <begin position="1"/>
        <end position="182"/>
    </location>
</feature>
<keyword evidence="7" id="KW-0539">Nucleus</keyword>
<accession>W2RY24</accession>
<comment type="similarity">
    <text evidence="2">Belongs to the acetyltransferase family. ECO subfamily.</text>
</comment>
<evidence type="ECO:0000256" key="7">
    <source>
        <dbReference type="ARBA" id="ARBA00023242"/>
    </source>
</evidence>
<feature type="compositionally biased region" description="Polar residues" evidence="10">
    <location>
        <begin position="151"/>
        <end position="175"/>
    </location>
</feature>
<evidence type="ECO:0000256" key="3">
    <source>
        <dbReference type="ARBA" id="ARBA00022679"/>
    </source>
</evidence>